<dbReference type="Gene3D" id="1.10.150.240">
    <property type="entry name" value="Putative phosphatase, domain 2"/>
    <property type="match status" value="1"/>
</dbReference>
<reference evidence="1 2" key="1">
    <citation type="submission" date="2020-08" db="EMBL/GenBank/DDBJ databases">
        <title>Genomic Encyclopedia of Type Strains, Phase IV (KMG-IV): sequencing the most valuable type-strain genomes for metagenomic binning, comparative biology and taxonomic classification.</title>
        <authorList>
            <person name="Goeker M."/>
        </authorList>
    </citation>
    <scope>NUCLEOTIDE SEQUENCE [LARGE SCALE GENOMIC DNA]</scope>
    <source>
        <strain evidence="1 2">DSM 103737</strain>
    </source>
</reference>
<dbReference type="InterPro" id="IPR023198">
    <property type="entry name" value="PGP-like_dom2"/>
</dbReference>
<dbReference type="InterPro" id="IPR050155">
    <property type="entry name" value="HAD-like_hydrolase_sf"/>
</dbReference>
<dbReference type="Pfam" id="PF13419">
    <property type="entry name" value="HAD_2"/>
    <property type="match status" value="1"/>
</dbReference>
<dbReference type="GO" id="GO:0004713">
    <property type="term" value="F:protein tyrosine kinase activity"/>
    <property type="evidence" value="ECO:0007669"/>
    <property type="project" value="TreeGrafter"/>
</dbReference>
<organism evidence="1 2">
    <name type="scientific">Chelatococcus caeni</name>
    <dbReference type="NCBI Taxonomy" id="1348468"/>
    <lineage>
        <taxon>Bacteria</taxon>
        <taxon>Pseudomonadati</taxon>
        <taxon>Pseudomonadota</taxon>
        <taxon>Alphaproteobacteria</taxon>
        <taxon>Hyphomicrobiales</taxon>
        <taxon>Chelatococcaceae</taxon>
        <taxon>Chelatococcus</taxon>
    </lineage>
</organism>
<dbReference type="PANTHER" id="PTHR43434">
    <property type="entry name" value="PHOSPHOGLYCOLATE PHOSPHATASE"/>
    <property type="match status" value="1"/>
</dbReference>
<dbReference type="EC" id="3.1.3.18" evidence="1"/>
<dbReference type="InterPro" id="IPR036412">
    <property type="entry name" value="HAD-like_sf"/>
</dbReference>
<comment type="caution">
    <text evidence="1">The sequence shown here is derived from an EMBL/GenBank/DDBJ whole genome shotgun (WGS) entry which is preliminary data.</text>
</comment>
<dbReference type="SUPFAM" id="SSF56784">
    <property type="entry name" value="HAD-like"/>
    <property type="match status" value="1"/>
</dbReference>
<dbReference type="InterPro" id="IPR023214">
    <property type="entry name" value="HAD_sf"/>
</dbReference>
<dbReference type="Gene3D" id="3.40.50.1000">
    <property type="entry name" value="HAD superfamily/HAD-like"/>
    <property type="match status" value="1"/>
</dbReference>
<dbReference type="GO" id="GO:0008967">
    <property type="term" value="F:phosphoglycolate phosphatase activity"/>
    <property type="evidence" value="ECO:0007669"/>
    <property type="project" value="UniProtKB-EC"/>
</dbReference>
<dbReference type="PANTHER" id="PTHR43434:SF20">
    <property type="entry name" value="5'-NUCLEOTIDASE"/>
    <property type="match status" value="1"/>
</dbReference>
<dbReference type="Proteomes" id="UP000577362">
    <property type="component" value="Unassembled WGS sequence"/>
</dbReference>
<dbReference type="RefSeq" id="WP_019401950.1">
    <property type="nucleotide sequence ID" value="NZ_JACIEN010000001.1"/>
</dbReference>
<protein>
    <submittedName>
        <fullName evidence="1">Phosphoglycolate phosphatase</fullName>
        <ecNumber evidence="1">3.1.3.18</ecNumber>
    </submittedName>
</protein>
<dbReference type="GO" id="GO:0005829">
    <property type="term" value="C:cytosol"/>
    <property type="evidence" value="ECO:0007669"/>
    <property type="project" value="TreeGrafter"/>
</dbReference>
<dbReference type="EMBL" id="JACIEN010000001">
    <property type="protein sequence ID" value="MBB4015698.1"/>
    <property type="molecule type" value="Genomic_DNA"/>
</dbReference>
<dbReference type="InterPro" id="IPR041492">
    <property type="entry name" value="HAD_2"/>
</dbReference>
<keyword evidence="2" id="KW-1185">Reference proteome</keyword>
<keyword evidence="1" id="KW-0378">Hydrolase</keyword>
<dbReference type="AlphaFoldDB" id="A0A840BW49"/>
<name>A0A840BW49_9HYPH</name>
<accession>A0A840BW49</accession>
<dbReference type="NCBIfam" id="TIGR01549">
    <property type="entry name" value="HAD-SF-IA-v1"/>
    <property type="match status" value="1"/>
</dbReference>
<evidence type="ECO:0000313" key="2">
    <source>
        <dbReference type="Proteomes" id="UP000577362"/>
    </source>
</evidence>
<evidence type="ECO:0000313" key="1">
    <source>
        <dbReference type="EMBL" id="MBB4015698.1"/>
    </source>
</evidence>
<gene>
    <name evidence="1" type="ORF">GGR16_000704</name>
</gene>
<dbReference type="InterPro" id="IPR006439">
    <property type="entry name" value="HAD-SF_hydro_IA"/>
</dbReference>
<proteinExistence type="predicted"/>
<sequence>MNLLFDLDGTITDPKPGITGAVRYALATLGKPAPAEDDLAWVIGPPLRDTFRTLLGEALVEPAIGLYREQYGATGYKDALVIPGMPETLDRLATDGYRLFVATSKPHFYARRVLAHFGLDSRFITIHGAELDGTHDNKGELITYILATEGLAAAETLMIGDREHDVLGAARNGVPCIGVAWGYGSHAELTEAGARHICAAPGELPDAITGLFAPA</sequence>